<dbReference type="EC" id="6.1.1.2" evidence="3"/>
<dbReference type="GO" id="GO:0005737">
    <property type="term" value="C:cytoplasm"/>
    <property type="evidence" value="ECO:0007669"/>
    <property type="project" value="UniProtKB-SubCell"/>
</dbReference>
<evidence type="ECO:0000256" key="6">
    <source>
        <dbReference type="ARBA" id="ARBA00022598"/>
    </source>
</evidence>
<keyword evidence="8 12" id="KW-0067">ATP-binding</keyword>
<evidence type="ECO:0000256" key="7">
    <source>
        <dbReference type="ARBA" id="ARBA00022741"/>
    </source>
</evidence>
<dbReference type="PANTHER" id="PTHR10055">
    <property type="entry name" value="TRYPTOPHANYL-TRNA SYNTHETASE"/>
    <property type="match status" value="1"/>
</dbReference>
<evidence type="ECO:0000256" key="5">
    <source>
        <dbReference type="ARBA" id="ARBA00022490"/>
    </source>
</evidence>
<dbReference type="GO" id="GO:0004830">
    <property type="term" value="F:tryptophan-tRNA ligase activity"/>
    <property type="evidence" value="ECO:0007669"/>
    <property type="project" value="UniProtKB-EC"/>
</dbReference>
<evidence type="ECO:0000256" key="9">
    <source>
        <dbReference type="ARBA" id="ARBA00022917"/>
    </source>
</evidence>
<dbReference type="SUPFAM" id="SSF52374">
    <property type="entry name" value="Nucleotidylyl transferase"/>
    <property type="match status" value="1"/>
</dbReference>
<keyword evidence="5" id="KW-0963">Cytoplasm</keyword>
<protein>
    <recommendedName>
        <fullName evidence="4">Tryptophan--tRNA ligase, cytoplasmic</fullName>
        <ecNumber evidence="3">6.1.1.2</ecNumber>
    </recommendedName>
    <alternativeName>
        <fullName evidence="11">Tryptophanyl-tRNA synthetase</fullName>
    </alternativeName>
</protein>
<dbReference type="GO" id="GO:0006436">
    <property type="term" value="P:tryptophanyl-tRNA aminoacylation"/>
    <property type="evidence" value="ECO:0007669"/>
    <property type="project" value="InterPro"/>
</dbReference>
<evidence type="ECO:0000256" key="10">
    <source>
        <dbReference type="ARBA" id="ARBA00023146"/>
    </source>
</evidence>
<dbReference type="CDD" id="cd00806">
    <property type="entry name" value="TrpRS_core"/>
    <property type="match status" value="1"/>
</dbReference>
<dbReference type="EMBL" id="GELH01000497">
    <property type="protein sequence ID" value="JAS03775.1"/>
    <property type="molecule type" value="Transcribed_RNA"/>
</dbReference>
<evidence type="ECO:0000256" key="1">
    <source>
        <dbReference type="ARBA" id="ARBA00004496"/>
    </source>
</evidence>
<dbReference type="AlphaFoldDB" id="A0A194AMH4"/>
<dbReference type="NCBIfam" id="TIGR00233">
    <property type="entry name" value="trpS"/>
    <property type="match status" value="1"/>
</dbReference>
<dbReference type="Gene3D" id="3.40.50.620">
    <property type="entry name" value="HUPs"/>
    <property type="match status" value="1"/>
</dbReference>
<evidence type="ECO:0000256" key="3">
    <source>
        <dbReference type="ARBA" id="ARBA00013161"/>
    </source>
</evidence>
<keyword evidence="6 12" id="KW-0436">Ligase</keyword>
<dbReference type="InterPro" id="IPR001412">
    <property type="entry name" value="aa-tRNA-synth_I_CS"/>
</dbReference>
<accession>A0A194AMH4</accession>
<sequence>MTDSHEKQNVGEDIVTPWEVESASEKGVDYDKLINNFGSKRIDEALLERIAKVTKKPVHHMLRRGIFFSHRDLETILDLHEKKQPFFLYTGRGPSSEAMHMGHLIPFIFTKWLQDTFDVPLVIQMTDDEKFLWKDMTIDEANRLAHENAKDIIACGFDMDKTFIFSDVEYISQSAEFYKNICRIQKLVTFNQAKGIFGFTDSDSIGKISFPAIQAAPSFSSSFPQIFGDKTNIPCLIPCAIDQDPYFRMTRDAAPRLNYIKPALIHSTFFPALQGAQSKMSASDPTSSIFLTDSDDEIKTKINKYAYSGGGATEEEHRAKGGNCEVDVSYQYLTFFLEDDQRLKELEKGYTEGTILTGELKRELTKVLQKIVGDHRTRRAAVTDEVVNQYMMSRKLKFDY</sequence>
<dbReference type="InterPro" id="IPR014729">
    <property type="entry name" value="Rossmann-like_a/b/a_fold"/>
</dbReference>
<evidence type="ECO:0000313" key="13">
    <source>
        <dbReference type="EMBL" id="JAS03775.1"/>
    </source>
</evidence>
<dbReference type="InterPro" id="IPR002306">
    <property type="entry name" value="Trp-tRNA-ligase"/>
</dbReference>
<reference evidence="13" key="1">
    <citation type="submission" date="2016-03" db="EMBL/GenBank/DDBJ databases">
        <authorList>
            <person name="Ploux O."/>
        </authorList>
    </citation>
    <scope>NUCLEOTIDE SEQUENCE</scope>
    <source>
        <tissue evidence="13">Mantle</tissue>
    </source>
</reference>
<dbReference type="FunFam" id="3.40.50.620:FF:000033">
    <property type="entry name" value="tryptophan--tRNA ligase, cytoplasmic"/>
    <property type="match status" value="1"/>
</dbReference>
<keyword evidence="9 12" id="KW-0648">Protein biosynthesis</keyword>
<evidence type="ECO:0000256" key="12">
    <source>
        <dbReference type="RuleBase" id="RU363036"/>
    </source>
</evidence>
<keyword evidence="7 12" id="KW-0547">Nucleotide-binding</keyword>
<dbReference type="Pfam" id="PF00579">
    <property type="entry name" value="tRNA-synt_1b"/>
    <property type="match status" value="1"/>
</dbReference>
<evidence type="ECO:0000256" key="11">
    <source>
        <dbReference type="ARBA" id="ARBA00030268"/>
    </source>
</evidence>
<dbReference type="PROSITE" id="PS00178">
    <property type="entry name" value="AA_TRNA_LIGASE_I"/>
    <property type="match status" value="1"/>
</dbReference>
<evidence type="ECO:0000256" key="8">
    <source>
        <dbReference type="ARBA" id="ARBA00022840"/>
    </source>
</evidence>
<comment type="similarity">
    <text evidence="2 12">Belongs to the class-I aminoacyl-tRNA synthetase family.</text>
</comment>
<dbReference type="EMBL" id="GELH01000498">
    <property type="protein sequence ID" value="JAS03774.1"/>
    <property type="molecule type" value="Transcribed_RNA"/>
</dbReference>
<name>A0A194AMH4_PINFU</name>
<evidence type="ECO:0000256" key="4">
    <source>
        <dbReference type="ARBA" id="ARBA00013782"/>
    </source>
</evidence>
<dbReference type="PRINTS" id="PR01039">
    <property type="entry name" value="TRNASYNTHTRP"/>
</dbReference>
<organism evidence="13">
    <name type="scientific">Pinctada fucata</name>
    <name type="common">Akoya pearl oyster</name>
    <name type="synonym">Pinctada imbricata fucata</name>
    <dbReference type="NCBI Taxonomy" id="50426"/>
    <lineage>
        <taxon>Eukaryota</taxon>
        <taxon>Metazoa</taxon>
        <taxon>Spiralia</taxon>
        <taxon>Lophotrochozoa</taxon>
        <taxon>Mollusca</taxon>
        <taxon>Bivalvia</taxon>
        <taxon>Autobranchia</taxon>
        <taxon>Pteriomorphia</taxon>
        <taxon>Pterioida</taxon>
        <taxon>Pterioidea</taxon>
        <taxon>Pteriidae</taxon>
        <taxon>Pinctada</taxon>
    </lineage>
</organism>
<dbReference type="InterPro" id="IPR002305">
    <property type="entry name" value="aa-tRNA-synth_Ic"/>
</dbReference>
<dbReference type="Gene3D" id="1.10.240.10">
    <property type="entry name" value="Tyrosyl-Transfer RNA Synthetase"/>
    <property type="match status" value="1"/>
</dbReference>
<evidence type="ECO:0000256" key="2">
    <source>
        <dbReference type="ARBA" id="ARBA00005594"/>
    </source>
</evidence>
<comment type="subcellular location">
    <subcellularLocation>
        <location evidence="1">Cytoplasm</location>
    </subcellularLocation>
</comment>
<keyword evidence="10 12" id="KW-0030">Aminoacyl-tRNA synthetase</keyword>
<dbReference type="PANTHER" id="PTHR10055:SF1">
    <property type="entry name" value="TRYPTOPHAN--TRNA LIGASE, CYTOPLASMIC"/>
    <property type="match status" value="1"/>
</dbReference>
<proteinExistence type="inferred from homology"/>
<dbReference type="GO" id="GO:0005524">
    <property type="term" value="F:ATP binding"/>
    <property type="evidence" value="ECO:0007669"/>
    <property type="project" value="UniProtKB-KW"/>
</dbReference>
<dbReference type="FunFam" id="1.10.240.10:FF:000003">
    <property type="entry name" value="Tryptophan--tRNA ligase, cytoplasmic"/>
    <property type="match status" value="1"/>
</dbReference>